<keyword evidence="1" id="KW-0812">Transmembrane</keyword>
<evidence type="ECO:0000256" key="1">
    <source>
        <dbReference type="SAM" id="Phobius"/>
    </source>
</evidence>
<gene>
    <name evidence="2" type="ORF">PPROV_000871300</name>
</gene>
<protein>
    <submittedName>
        <fullName evidence="2">Uncharacterized protein</fullName>
    </submittedName>
</protein>
<dbReference type="AlphaFoldDB" id="A0A830HW31"/>
<reference evidence="2" key="1">
    <citation type="submission" date="2020-10" db="EMBL/GenBank/DDBJ databases">
        <title>Unveiling of a novel bifunctional photoreceptor, Dualchrome1, isolated from a cosmopolitan green alga.</title>
        <authorList>
            <person name="Suzuki S."/>
            <person name="Kawachi M."/>
        </authorList>
    </citation>
    <scope>NUCLEOTIDE SEQUENCE</scope>
    <source>
        <strain evidence="2">NIES 2893</strain>
    </source>
</reference>
<comment type="caution">
    <text evidence="2">The sequence shown here is derived from an EMBL/GenBank/DDBJ whole genome shotgun (WGS) entry which is preliminary data.</text>
</comment>
<evidence type="ECO:0000313" key="3">
    <source>
        <dbReference type="Proteomes" id="UP000660262"/>
    </source>
</evidence>
<keyword evidence="3" id="KW-1185">Reference proteome</keyword>
<feature type="transmembrane region" description="Helical" evidence="1">
    <location>
        <begin position="12"/>
        <end position="32"/>
    </location>
</feature>
<dbReference type="Proteomes" id="UP000660262">
    <property type="component" value="Unassembled WGS sequence"/>
</dbReference>
<keyword evidence="1" id="KW-0472">Membrane</keyword>
<proteinExistence type="predicted"/>
<dbReference type="EMBL" id="BNJQ01000027">
    <property type="protein sequence ID" value="GHP09980.1"/>
    <property type="molecule type" value="Genomic_DNA"/>
</dbReference>
<keyword evidence="1" id="KW-1133">Transmembrane helix</keyword>
<name>A0A830HW31_9CHLO</name>
<accession>A0A830HW31</accession>
<evidence type="ECO:0000313" key="2">
    <source>
        <dbReference type="EMBL" id="GHP09980.1"/>
    </source>
</evidence>
<organism evidence="2 3">
    <name type="scientific">Pycnococcus provasolii</name>
    <dbReference type="NCBI Taxonomy" id="41880"/>
    <lineage>
        <taxon>Eukaryota</taxon>
        <taxon>Viridiplantae</taxon>
        <taxon>Chlorophyta</taxon>
        <taxon>Pseudoscourfieldiophyceae</taxon>
        <taxon>Pseudoscourfieldiales</taxon>
        <taxon>Pycnococcaceae</taxon>
        <taxon>Pycnococcus</taxon>
    </lineage>
</organism>
<sequence>MHTSAMNEPTMLFEVMPLSKTSIPMMMMLIVLKRASTAYVTGPNVPLMDTELQLTQKERQTDVISSV</sequence>